<dbReference type="SUPFAM" id="SSF48264">
    <property type="entry name" value="Cytochrome P450"/>
    <property type="match status" value="1"/>
</dbReference>
<dbReference type="InterPro" id="IPR001128">
    <property type="entry name" value="Cyt_P450"/>
</dbReference>
<reference evidence="13" key="1">
    <citation type="journal article" date="2022" name="bioRxiv">
        <title>Sequencing and chromosome-scale assembly of the giantPleurodeles waltlgenome.</title>
        <authorList>
            <person name="Brown T."/>
            <person name="Elewa A."/>
            <person name="Iarovenko S."/>
            <person name="Subramanian E."/>
            <person name="Araus A.J."/>
            <person name="Petzold A."/>
            <person name="Susuki M."/>
            <person name="Suzuki K.-i.T."/>
            <person name="Hayashi T."/>
            <person name="Toyoda A."/>
            <person name="Oliveira C."/>
            <person name="Osipova E."/>
            <person name="Leigh N.D."/>
            <person name="Simon A."/>
            <person name="Yun M.H."/>
        </authorList>
    </citation>
    <scope>NUCLEOTIDE SEQUENCE</scope>
    <source>
        <strain evidence="13">20211129_DDA</strain>
        <tissue evidence="13">Liver</tissue>
    </source>
</reference>
<evidence type="ECO:0000256" key="1">
    <source>
        <dbReference type="ARBA" id="ARBA00001971"/>
    </source>
</evidence>
<dbReference type="EMBL" id="JANPWB010000013">
    <property type="protein sequence ID" value="KAJ1107394.1"/>
    <property type="molecule type" value="Genomic_DNA"/>
</dbReference>
<keyword evidence="5" id="KW-0349">Heme</keyword>
<dbReference type="InterPro" id="IPR050182">
    <property type="entry name" value="Cytochrome_P450_fam2"/>
</dbReference>
<keyword evidence="12" id="KW-0472">Membrane</keyword>
<dbReference type="GO" id="GO:0006805">
    <property type="term" value="P:xenobiotic metabolic process"/>
    <property type="evidence" value="ECO:0007669"/>
    <property type="project" value="TreeGrafter"/>
</dbReference>
<proteinExistence type="inferred from homology"/>
<organism evidence="13 14">
    <name type="scientific">Pleurodeles waltl</name>
    <name type="common">Iberian ribbed newt</name>
    <dbReference type="NCBI Taxonomy" id="8319"/>
    <lineage>
        <taxon>Eukaryota</taxon>
        <taxon>Metazoa</taxon>
        <taxon>Chordata</taxon>
        <taxon>Craniata</taxon>
        <taxon>Vertebrata</taxon>
        <taxon>Euteleostomi</taxon>
        <taxon>Amphibia</taxon>
        <taxon>Batrachia</taxon>
        <taxon>Caudata</taxon>
        <taxon>Salamandroidea</taxon>
        <taxon>Salamandridae</taxon>
        <taxon>Pleurodelinae</taxon>
        <taxon>Pleurodeles</taxon>
    </lineage>
</organism>
<keyword evidence="6" id="KW-0479">Metal-binding</keyword>
<comment type="subcellular location">
    <subcellularLocation>
        <location evidence="3">Endoplasmic reticulum membrane</location>
        <topology evidence="3">Peripheral membrane protein</topology>
    </subcellularLocation>
    <subcellularLocation>
        <location evidence="2">Microsome membrane</location>
        <topology evidence="2">Peripheral membrane protein</topology>
    </subcellularLocation>
</comment>
<accession>A0AAV7MWF2</accession>
<evidence type="ECO:0000256" key="9">
    <source>
        <dbReference type="ARBA" id="ARBA00023002"/>
    </source>
</evidence>
<evidence type="ECO:0000256" key="10">
    <source>
        <dbReference type="ARBA" id="ARBA00023004"/>
    </source>
</evidence>
<evidence type="ECO:0000256" key="2">
    <source>
        <dbReference type="ARBA" id="ARBA00004174"/>
    </source>
</evidence>
<evidence type="ECO:0000256" key="7">
    <source>
        <dbReference type="ARBA" id="ARBA00022824"/>
    </source>
</evidence>
<dbReference type="InterPro" id="IPR002401">
    <property type="entry name" value="Cyt_P450_E_grp-I"/>
</dbReference>
<dbReference type="GO" id="GO:0005789">
    <property type="term" value="C:endoplasmic reticulum membrane"/>
    <property type="evidence" value="ECO:0007669"/>
    <property type="project" value="UniProtKB-SubCell"/>
</dbReference>
<keyword evidence="10" id="KW-0408">Iron</keyword>
<dbReference type="PANTHER" id="PTHR24300:SF424">
    <property type="entry name" value="CYTOCHROME P450"/>
    <property type="match status" value="1"/>
</dbReference>
<dbReference type="Gene3D" id="1.10.630.10">
    <property type="entry name" value="Cytochrome P450"/>
    <property type="match status" value="1"/>
</dbReference>
<dbReference type="Pfam" id="PF00067">
    <property type="entry name" value="p450"/>
    <property type="match status" value="1"/>
</dbReference>
<evidence type="ECO:0000313" key="14">
    <source>
        <dbReference type="Proteomes" id="UP001066276"/>
    </source>
</evidence>
<dbReference type="AlphaFoldDB" id="A0AAV7MWF2"/>
<dbReference type="GO" id="GO:0005506">
    <property type="term" value="F:iron ion binding"/>
    <property type="evidence" value="ECO:0007669"/>
    <property type="project" value="InterPro"/>
</dbReference>
<dbReference type="FunFam" id="1.10.630.10:FF:000238">
    <property type="entry name" value="Cytochrome P450 2A6"/>
    <property type="match status" value="1"/>
</dbReference>
<evidence type="ECO:0000256" key="6">
    <source>
        <dbReference type="ARBA" id="ARBA00022723"/>
    </source>
</evidence>
<dbReference type="InterPro" id="IPR036396">
    <property type="entry name" value="Cyt_P450_sf"/>
</dbReference>
<comment type="caution">
    <text evidence="13">The sequence shown here is derived from an EMBL/GenBank/DDBJ whole genome shotgun (WGS) entry which is preliminary data.</text>
</comment>
<evidence type="ECO:0000256" key="5">
    <source>
        <dbReference type="ARBA" id="ARBA00022617"/>
    </source>
</evidence>
<comment type="cofactor">
    <cofactor evidence="1">
        <name>heme</name>
        <dbReference type="ChEBI" id="CHEBI:30413"/>
    </cofactor>
</comment>
<evidence type="ECO:0000256" key="3">
    <source>
        <dbReference type="ARBA" id="ARBA00004406"/>
    </source>
</evidence>
<keyword evidence="7" id="KW-0256">Endoplasmic reticulum</keyword>
<keyword evidence="8" id="KW-0492">Microsome</keyword>
<sequence length="251" mass="29353">MVRNSLNESTRLLVNPRTNQELRDIYGPVFTVYLGPRRVVVLCSYDVIKEAYIDQADDFVTRGAVPAFERVFRGYGIGVTNGEEWKQLRRFTISTMKNFGMGNKTIEGIIQEEVNFLVNEIKKAKGTPIDASSSFVHASSNVILHITMGERFNYEDKIFKKLLNNVREGFHIMSSFWGQLYEMFSRIMDHLPGPHQRMFKLLKYLEDFITERVENNQKTLDLNNPRDYIDCFLIQREKVLYLYPLQMVDEP</sequence>
<dbReference type="GO" id="GO:0020037">
    <property type="term" value="F:heme binding"/>
    <property type="evidence" value="ECO:0007669"/>
    <property type="project" value="InterPro"/>
</dbReference>
<name>A0AAV7MWF2_PLEWA</name>
<evidence type="ECO:0000256" key="11">
    <source>
        <dbReference type="ARBA" id="ARBA00023033"/>
    </source>
</evidence>
<dbReference type="GO" id="GO:0016712">
    <property type="term" value="F:oxidoreductase activity, acting on paired donors, with incorporation or reduction of molecular oxygen, reduced flavin or flavoprotein as one donor, and incorporation of one atom of oxygen"/>
    <property type="evidence" value="ECO:0007669"/>
    <property type="project" value="TreeGrafter"/>
</dbReference>
<keyword evidence="14" id="KW-1185">Reference proteome</keyword>
<evidence type="ECO:0000256" key="4">
    <source>
        <dbReference type="ARBA" id="ARBA00010617"/>
    </source>
</evidence>
<keyword evidence="11" id="KW-0503">Monooxygenase</keyword>
<comment type="similarity">
    <text evidence="4">Belongs to the cytochrome P450 family.</text>
</comment>
<evidence type="ECO:0000256" key="12">
    <source>
        <dbReference type="ARBA" id="ARBA00023136"/>
    </source>
</evidence>
<evidence type="ECO:0000313" key="13">
    <source>
        <dbReference type="EMBL" id="KAJ1107394.1"/>
    </source>
</evidence>
<gene>
    <name evidence="13" type="ORF">NDU88_004784</name>
</gene>
<dbReference type="PRINTS" id="PR00463">
    <property type="entry name" value="EP450I"/>
</dbReference>
<dbReference type="GO" id="GO:0008392">
    <property type="term" value="F:arachidonate epoxygenase activity"/>
    <property type="evidence" value="ECO:0007669"/>
    <property type="project" value="TreeGrafter"/>
</dbReference>
<dbReference type="Proteomes" id="UP001066276">
    <property type="component" value="Chromosome 9"/>
</dbReference>
<dbReference type="PANTHER" id="PTHR24300">
    <property type="entry name" value="CYTOCHROME P450 508A4-RELATED"/>
    <property type="match status" value="1"/>
</dbReference>
<evidence type="ECO:0000256" key="8">
    <source>
        <dbReference type="ARBA" id="ARBA00022848"/>
    </source>
</evidence>
<protein>
    <submittedName>
        <fullName evidence="13">Uncharacterized protein</fullName>
    </submittedName>
</protein>
<keyword evidence="9" id="KW-0560">Oxidoreductase</keyword>
<dbReference type="GO" id="GO:0019373">
    <property type="term" value="P:epoxygenase P450 pathway"/>
    <property type="evidence" value="ECO:0007669"/>
    <property type="project" value="TreeGrafter"/>
</dbReference>